<organism evidence="2 3">
    <name type="scientific">Phytophthora lilii</name>
    <dbReference type="NCBI Taxonomy" id="2077276"/>
    <lineage>
        <taxon>Eukaryota</taxon>
        <taxon>Sar</taxon>
        <taxon>Stramenopiles</taxon>
        <taxon>Oomycota</taxon>
        <taxon>Peronosporomycetes</taxon>
        <taxon>Peronosporales</taxon>
        <taxon>Peronosporaceae</taxon>
        <taxon>Phytophthora</taxon>
    </lineage>
</organism>
<feature type="compositionally biased region" description="Polar residues" evidence="1">
    <location>
        <begin position="258"/>
        <end position="285"/>
    </location>
</feature>
<dbReference type="OrthoDB" id="125351at2759"/>
<evidence type="ECO:0000313" key="3">
    <source>
        <dbReference type="Proteomes" id="UP001165083"/>
    </source>
</evidence>
<dbReference type="Proteomes" id="UP001165083">
    <property type="component" value="Unassembled WGS sequence"/>
</dbReference>
<dbReference type="AlphaFoldDB" id="A0A9W6U5B3"/>
<evidence type="ECO:0000313" key="2">
    <source>
        <dbReference type="EMBL" id="GMF26621.1"/>
    </source>
</evidence>
<keyword evidence="3" id="KW-1185">Reference proteome</keyword>
<proteinExistence type="predicted"/>
<accession>A0A9W6U5B3</accession>
<reference evidence="2" key="1">
    <citation type="submission" date="2023-04" db="EMBL/GenBank/DDBJ databases">
        <title>Phytophthora lilii NBRC 32176.</title>
        <authorList>
            <person name="Ichikawa N."/>
            <person name="Sato H."/>
            <person name="Tonouchi N."/>
        </authorList>
    </citation>
    <scope>NUCLEOTIDE SEQUENCE</scope>
    <source>
        <strain evidence="2">NBRC 32176</strain>
    </source>
</reference>
<feature type="region of interest" description="Disordered" evidence="1">
    <location>
        <begin position="254"/>
        <end position="286"/>
    </location>
</feature>
<comment type="caution">
    <text evidence="2">The sequence shown here is derived from an EMBL/GenBank/DDBJ whole genome shotgun (WGS) entry which is preliminary data.</text>
</comment>
<sequence length="362" mass="39984">MTRAAAWSSCNRVLDERWHESQWQAHRDRIEFIQSASSVSAQAFSSALAASAHPRRIHTSRASWNASSPVKLVARSKSPAAKSRQKQIDRDNLVLIKKIIALDNVKAATPRAGVKKKRAVRTPGPRHSSKTTVCATARGYDRNTIVVPDPAHSNHECLQPLPDVPQSAASHVLYTRGSATMKNNFVEYNTPTMLHASNATSAAARVRSRAQSKILDENKKILRRILSARTTVDRSALQQHEEKHNKLLTIMSRHHSTSKLPQQNPQSRSLRTSRSQGNLSGNVSGDTELLCRATDSGIRVDPISHLVQQQKHRPRSASQASSRARVAATCSPPLHTSRSSVSSESLVSRIRKMTIDSHLNDM</sequence>
<dbReference type="EMBL" id="BSXW01000618">
    <property type="protein sequence ID" value="GMF26621.1"/>
    <property type="molecule type" value="Genomic_DNA"/>
</dbReference>
<gene>
    <name evidence="2" type="ORF">Plil01_001107700</name>
</gene>
<evidence type="ECO:0000256" key="1">
    <source>
        <dbReference type="SAM" id="MobiDB-lite"/>
    </source>
</evidence>
<protein>
    <submittedName>
        <fullName evidence="2">Unnamed protein product</fullName>
    </submittedName>
</protein>
<feature type="compositionally biased region" description="Low complexity" evidence="1">
    <location>
        <begin position="316"/>
        <end position="328"/>
    </location>
</feature>
<feature type="region of interest" description="Disordered" evidence="1">
    <location>
        <begin position="307"/>
        <end position="345"/>
    </location>
</feature>
<name>A0A9W6U5B3_9STRA</name>